<reference evidence="1 2" key="1">
    <citation type="submission" date="2020-02" db="EMBL/GenBank/DDBJ databases">
        <title>Characterization of phylogenetic diversity of novel bifidobacterial species isolated in Czech ZOOs.</title>
        <authorList>
            <person name="Lugli G.A."/>
            <person name="Vera N.B."/>
            <person name="Ventura M."/>
        </authorList>
    </citation>
    <scope>NUCLEOTIDE SEQUENCE [LARGE SCALE GENOMIC DNA]</scope>
    <source>
        <strain evidence="1 2">DSM 109960</strain>
    </source>
</reference>
<proteinExistence type="predicted"/>
<dbReference type="AlphaFoldDB" id="A0A7Y0EV81"/>
<keyword evidence="2" id="KW-1185">Reference proteome</keyword>
<protein>
    <submittedName>
        <fullName evidence="1">Uncharacterized protein</fullName>
    </submittedName>
</protein>
<evidence type="ECO:0000313" key="1">
    <source>
        <dbReference type="EMBL" id="NMM97041.1"/>
    </source>
</evidence>
<evidence type="ECO:0000313" key="2">
    <source>
        <dbReference type="Proteomes" id="UP000529710"/>
    </source>
</evidence>
<dbReference type="Proteomes" id="UP000529710">
    <property type="component" value="Unassembled WGS sequence"/>
</dbReference>
<gene>
    <name evidence="1" type="ORF">G1C98_1779</name>
</gene>
<dbReference type="EMBL" id="JAAIIF010000019">
    <property type="protein sequence ID" value="NMM97041.1"/>
    <property type="molecule type" value="Genomic_DNA"/>
</dbReference>
<comment type="caution">
    <text evidence="1">The sequence shown here is derived from an EMBL/GenBank/DDBJ whole genome shotgun (WGS) entry which is preliminary data.</text>
</comment>
<name>A0A7Y0EV81_9BIFI</name>
<dbReference type="RefSeq" id="WP_169080917.1">
    <property type="nucleotide sequence ID" value="NZ_JAAIIF010000019.1"/>
</dbReference>
<organism evidence="1 2">
    <name type="scientific">Bifidobacterium erythrocebi</name>
    <dbReference type="NCBI Taxonomy" id="2675325"/>
    <lineage>
        <taxon>Bacteria</taxon>
        <taxon>Bacillati</taxon>
        <taxon>Actinomycetota</taxon>
        <taxon>Actinomycetes</taxon>
        <taxon>Bifidobacteriales</taxon>
        <taxon>Bifidobacteriaceae</taxon>
        <taxon>Bifidobacterium</taxon>
    </lineage>
</organism>
<accession>A0A7Y0EV81</accession>
<sequence length="261" mass="28882">MGRPMAEDPMLVEIAPADLGGALGRFALDTGEVCRALKCHRPWMAVHVRPFVPHCYVPSGVAAQWRTAQGMHWDREALRRLVAEHATFTRRNRRVYASAHMPEKRAAEIAAERDALQHRAIAAQAEAGLSGDMTVIDGTVTTISRLLDAFDQETVSKALDAEGKRLWNLAVGRRNGLPWLPAEPVPFATDGSWQTTASLTDWGDTSEMVQRGIFERCMTRVEIDFPGGPGVKVMYFDDPRNIEPYDMAIGLDTSWIVPADA</sequence>